<dbReference type="RefSeq" id="WP_112087317.1">
    <property type="nucleotide sequence ID" value="NZ_QLSV01000019.1"/>
</dbReference>
<keyword evidence="1" id="KW-0812">Transmembrane</keyword>
<comment type="caution">
    <text evidence="2">The sequence shown here is derived from an EMBL/GenBank/DDBJ whole genome shotgun (WGS) entry which is preliminary data.</text>
</comment>
<evidence type="ECO:0000313" key="3">
    <source>
        <dbReference type="Proteomes" id="UP000249518"/>
    </source>
</evidence>
<proteinExistence type="predicted"/>
<dbReference type="EMBL" id="QLSV01000019">
    <property type="protein sequence ID" value="RAR46447.1"/>
    <property type="molecule type" value="Genomic_DNA"/>
</dbReference>
<feature type="transmembrane region" description="Helical" evidence="1">
    <location>
        <begin position="261"/>
        <end position="279"/>
    </location>
</feature>
<sequence>MESFKEELTQFFDMIEAVPQGKRYWIVRTEGGEYFESFTNFNFVAIGHEEITLKKVDDLKKASKNLDELRLKLKTHIENILPDRNAGLMAGQIVRFIYEMKKGDIVVVPSEGSAFISIGEVQQTLLLEVTDLDLDRTGCPYRKRKKIRWHKTVSKKSSDILLRNAMQSHQALNDITHYGDIVERSISDFFKIDDETSIIINVNRESNVPAPDLLYFGSDILRFTEGFIKHHNLHFDVSDIQIKINVNSEGKTQFISKNGRLILLVGLVIIGLTGGGLTIDVEGFNMDLSTDGLISKIIEYQNNNHDRAMQKEILEAKDSLQISNNEDLLKYLKQFAINKDKPK</sequence>
<name>A0A328WQ22_9FLAO</name>
<evidence type="ECO:0000313" key="2">
    <source>
        <dbReference type="EMBL" id="RAR46447.1"/>
    </source>
</evidence>
<dbReference type="OrthoDB" id="2328079at2"/>
<keyword evidence="1" id="KW-1133">Transmembrane helix</keyword>
<organism evidence="2 3">
    <name type="scientific">Flavobacterium lacus</name>
    <dbReference type="NCBI Taxonomy" id="1353778"/>
    <lineage>
        <taxon>Bacteria</taxon>
        <taxon>Pseudomonadati</taxon>
        <taxon>Bacteroidota</taxon>
        <taxon>Flavobacteriia</taxon>
        <taxon>Flavobacteriales</taxon>
        <taxon>Flavobacteriaceae</taxon>
        <taxon>Flavobacterium</taxon>
    </lineage>
</organism>
<dbReference type="Proteomes" id="UP000249518">
    <property type="component" value="Unassembled WGS sequence"/>
</dbReference>
<dbReference type="AlphaFoldDB" id="A0A328WQ22"/>
<evidence type="ECO:0000256" key="1">
    <source>
        <dbReference type="SAM" id="Phobius"/>
    </source>
</evidence>
<keyword evidence="3" id="KW-1185">Reference proteome</keyword>
<protein>
    <submittedName>
        <fullName evidence="2">Uncharacterized protein</fullName>
    </submittedName>
</protein>
<accession>A0A328WQ22</accession>
<reference evidence="2 3" key="1">
    <citation type="submission" date="2018-06" db="EMBL/GenBank/DDBJ databases">
        <title>Genomic Encyclopedia of Type Strains, Phase III (KMG-III): the genomes of soil and plant-associated and newly described type strains.</title>
        <authorList>
            <person name="Whitman W."/>
        </authorList>
    </citation>
    <scope>NUCLEOTIDE SEQUENCE [LARGE SCALE GENOMIC DNA]</scope>
    <source>
        <strain evidence="2 3">CGMCC 1.12504</strain>
    </source>
</reference>
<gene>
    <name evidence="2" type="ORF">B0I10_1196</name>
</gene>
<keyword evidence="1" id="KW-0472">Membrane</keyword>